<dbReference type="GO" id="GO:0000981">
    <property type="term" value="F:DNA-binding transcription factor activity, RNA polymerase II-specific"/>
    <property type="evidence" value="ECO:0007669"/>
    <property type="project" value="TreeGrafter"/>
</dbReference>
<reference evidence="8" key="1">
    <citation type="journal article" date="2023" name="Mol. Phylogenet. Evol.">
        <title>Genome-scale phylogeny and comparative genomics of the fungal order Sordariales.</title>
        <authorList>
            <person name="Hensen N."/>
            <person name="Bonometti L."/>
            <person name="Westerberg I."/>
            <person name="Brannstrom I.O."/>
            <person name="Guillou S."/>
            <person name="Cros-Aarteil S."/>
            <person name="Calhoun S."/>
            <person name="Haridas S."/>
            <person name="Kuo A."/>
            <person name="Mondo S."/>
            <person name="Pangilinan J."/>
            <person name="Riley R."/>
            <person name="LaButti K."/>
            <person name="Andreopoulos B."/>
            <person name="Lipzen A."/>
            <person name="Chen C."/>
            <person name="Yan M."/>
            <person name="Daum C."/>
            <person name="Ng V."/>
            <person name="Clum A."/>
            <person name="Steindorff A."/>
            <person name="Ohm R.A."/>
            <person name="Martin F."/>
            <person name="Silar P."/>
            <person name="Natvig D.O."/>
            <person name="Lalanne C."/>
            <person name="Gautier V."/>
            <person name="Ament-Velasquez S.L."/>
            <person name="Kruys A."/>
            <person name="Hutchinson M.I."/>
            <person name="Powell A.J."/>
            <person name="Barry K."/>
            <person name="Miller A.N."/>
            <person name="Grigoriev I.V."/>
            <person name="Debuchy R."/>
            <person name="Gladieux P."/>
            <person name="Hiltunen Thoren M."/>
            <person name="Johannesson H."/>
        </authorList>
    </citation>
    <scope>NUCLEOTIDE SEQUENCE [LARGE SCALE GENOMIC DNA]</scope>
    <source>
        <strain evidence="8">CBS 284.82</strain>
    </source>
</reference>
<sequence length="586" mass="64022">MVLEGREDIDQVLLSKYRTELMPQHPFVIIPQHIPAAVLRSHHPFLMTSIRAIASFEGLRTMHTRMQLVTGHIADKMFRQAERSLDLLMGIVVILGWHHYHCARHSQLNNLLCLAESLVSDLGLNKKPLVNHDGEKDERASEEKRLLLGVWYLRSSAAMHFQQLTSMPFTAYMRQCLVEIQEAKAHDLDETLVHCVKIQYLAERVAVLKTLQPKRTDVGNDRIALEGGERDKESQERGVALAGCQTYLDRLVRELPGGLKDDVMIVTQFNTVALRLSEPRGSDVLQCRAAGGSPTSRLPYASDSANLDTLLQAAPVPLRSWFQSWVSCVPVSRYRTLPSHAVFQLLYALRAVVRSQTSEHGNMHGSFQGRAPSTSTSLAVPTGDASVPLDDSESNPSEDAKAVVNRLIALGPNGPDVDKFWASLGELYEDEFASGRAAAEHPSTPDGFAGLGEGVFNAMIMAGRGQRNEATHGDTYPMLQSPGAQGMYSSELFVPPSRVGSAGIGQRVYGDDPLLRLAPMAVVPGASHLPSAHPHQWATAAAWDADPSPWTAPGAAPGAMGHEGMDQQLWDASQGNPPYGWGDGSY</sequence>
<dbReference type="EMBL" id="MU854452">
    <property type="protein sequence ID" value="KAK4035185.1"/>
    <property type="molecule type" value="Genomic_DNA"/>
</dbReference>
<evidence type="ECO:0000256" key="2">
    <source>
        <dbReference type="ARBA" id="ARBA00023015"/>
    </source>
</evidence>
<evidence type="ECO:0000256" key="5">
    <source>
        <dbReference type="ARBA" id="ARBA00023242"/>
    </source>
</evidence>
<evidence type="ECO:0000313" key="8">
    <source>
        <dbReference type="Proteomes" id="UP001303115"/>
    </source>
</evidence>
<keyword evidence="3" id="KW-0238">DNA-binding</keyword>
<evidence type="ECO:0000256" key="6">
    <source>
        <dbReference type="SAM" id="MobiDB-lite"/>
    </source>
</evidence>
<organism evidence="7 8">
    <name type="scientific">Parachaetomium inaequale</name>
    <dbReference type="NCBI Taxonomy" id="2588326"/>
    <lineage>
        <taxon>Eukaryota</taxon>
        <taxon>Fungi</taxon>
        <taxon>Dikarya</taxon>
        <taxon>Ascomycota</taxon>
        <taxon>Pezizomycotina</taxon>
        <taxon>Sordariomycetes</taxon>
        <taxon>Sordariomycetidae</taxon>
        <taxon>Sordariales</taxon>
        <taxon>Chaetomiaceae</taxon>
        <taxon>Parachaetomium</taxon>
    </lineage>
</organism>
<dbReference type="GO" id="GO:0005634">
    <property type="term" value="C:nucleus"/>
    <property type="evidence" value="ECO:0007669"/>
    <property type="project" value="UniProtKB-SubCell"/>
</dbReference>
<accession>A0AAN6PBB0</accession>
<name>A0AAN6PBB0_9PEZI</name>
<dbReference type="PANTHER" id="PTHR31845">
    <property type="entry name" value="FINGER DOMAIN PROTEIN, PUTATIVE-RELATED"/>
    <property type="match status" value="1"/>
</dbReference>
<dbReference type="Proteomes" id="UP001303115">
    <property type="component" value="Unassembled WGS sequence"/>
</dbReference>
<proteinExistence type="predicted"/>
<gene>
    <name evidence="7" type="ORF">C8A01DRAFT_18114</name>
</gene>
<dbReference type="GO" id="GO:0000976">
    <property type="term" value="F:transcription cis-regulatory region binding"/>
    <property type="evidence" value="ECO:0007669"/>
    <property type="project" value="TreeGrafter"/>
</dbReference>
<dbReference type="InterPro" id="IPR051089">
    <property type="entry name" value="prtT"/>
</dbReference>
<evidence type="ECO:0000313" key="7">
    <source>
        <dbReference type="EMBL" id="KAK4035185.1"/>
    </source>
</evidence>
<protein>
    <submittedName>
        <fullName evidence="7">Uncharacterized protein</fullName>
    </submittedName>
</protein>
<keyword evidence="8" id="KW-1185">Reference proteome</keyword>
<keyword evidence="2" id="KW-0805">Transcription regulation</keyword>
<keyword evidence="5" id="KW-0539">Nucleus</keyword>
<dbReference type="PANTHER" id="PTHR31845:SF10">
    <property type="entry name" value="ZN(II)2CYS6 TRANSCRIPTION FACTOR (EUROFUNG)"/>
    <property type="match status" value="1"/>
</dbReference>
<comment type="subcellular location">
    <subcellularLocation>
        <location evidence="1">Nucleus</location>
    </subcellularLocation>
</comment>
<comment type="caution">
    <text evidence="7">The sequence shown here is derived from an EMBL/GenBank/DDBJ whole genome shotgun (WGS) entry which is preliminary data.</text>
</comment>
<dbReference type="AlphaFoldDB" id="A0AAN6PBB0"/>
<evidence type="ECO:0000256" key="1">
    <source>
        <dbReference type="ARBA" id="ARBA00004123"/>
    </source>
</evidence>
<evidence type="ECO:0000256" key="3">
    <source>
        <dbReference type="ARBA" id="ARBA00023125"/>
    </source>
</evidence>
<evidence type="ECO:0000256" key="4">
    <source>
        <dbReference type="ARBA" id="ARBA00023163"/>
    </source>
</evidence>
<feature type="region of interest" description="Disordered" evidence="6">
    <location>
        <begin position="360"/>
        <end position="398"/>
    </location>
</feature>
<keyword evidence="4" id="KW-0804">Transcription</keyword>